<feature type="compositionally biased region" description="Basic residues" evidence="1">
    <location>
        <begin position="74"/>
        <end position="89"/>
    </location>
</feature>
<dbReference type="PANTHER" id="PTHR45786:SF74">
    <property type="entry name" value="ATP-DEPENDENT DNA HELICASE"/>
    <property type="match status" value="1"/>
</dbReference>
<dbReference type="OMA" id="DADRHKQ"/>
<dbReference type="AlphaFoldDB" id="T1JFD9"/>
<feature type="compositionally biased region" description="Basic and acidic residues" evidence="1">
    <location>
        <begin position="90"/>
        <end position="108"/>
    </location>
</feature>
<feature type="region of interest" description="Disordered" evidence="1">
    <location>
        <begin position="1"/>
        <end position="27"/>
    </location>
</feature>
<dbReference type="Proteomes" id="UP000014500">
    <property type="component" value="Unassembled WGS sequence"/>
</dbReference>
<reference evidence="3" key="1">
    <citation type="submission" date="2011-05" db="EMBL/GenBank/DDBJ databases">
        <authorList>
            <person name="Richards S.R."/>
            <person name="Qu J."/>
            <person name="Jiang H."/>
            <person name="Jhangiani S.N."/>
            <person name="Agravi P."/>
            <person name="Goodspeed R."/>
            <person name="Gross S."/>
            <person name="Mandapat C."/>
            <person name="Jackson L."/>
            <person name="Mathew T."/>
            <person name="Pu L."/>
            <person name="Thornton R."/>
            <person name="Saada N."/>
            <person name="Wilczek-Boney K.B."/>
            <person name="Lee S."/>
            <person name="Kovar C."/>
            <person name="Wu Y."/>
            <person name="Scherer S.E."/>
            <person name="Worley K.C."/>
            <person name="Muzny D.M."/>
            <person name="Gibbs R."/>
        </authorList>
    </citation>
    <scope>NUCLEOTIDE SEQUENCE</scope>
    <source>
        <strain evidence="3">Brora</strain>
    </source>
</reference>
<dbReference type="STRING" id="126957.T1JFD9"/>
<dbReference type="EnsemblMetazoa" id="SMAR012553-RA">
    <property type="protein sequence ID" value="SMAR012553-PA"/>
    <property type="gene ID" value="SMAR012553"/>
</dbReference>
<name>T1JFD9_STRMM</name>
<sequence>MKFLRQQAKEHKQKNIQASNQPGQGQQTLPLQIQQPIAAAQLLQNIAPSICVQSKLNEIDQLNAQNIAMQPSLCKRRRGRPQVSGRKHAKSEVNKQRTERAKERRAQENPDELLLRQQIDSDRHKPSYAELPANELLLRQQLDADRHKQSYAELPANELLLRQQLDADRHKQSYNELPTHELLLRQQLDADRHKQSYTELPAHELLLRQQLDADRHKQSYAKLPANELLVHQQLAKERQRENRATLTVDEISQLQQINSEMRRESRAELPTEQVAIIRQLDTERHRESRAAYTHDEFAHQRKVNRELQQQCRQRQTAARKIKYHQLALSGDFDSFELFSAGPLNGQCKIVSCKALHFAKENISKHCCSKGKVQLPPLQPFPFEIRKLMEGNDDSSKNFRKCIRQYNSALAFVSMYAEMAAMPAGSRRPYCFKIHGQMYHRASSFLRPTGDQIPAYAQLYIFDAA</sequence>
<evidence type="ECO:0000313" key="2">
    <source>
        <dbReference type="EnsemblMetazoa" id="SMAR012553-PA"/>
    </source>
</evidence>
<organism evidence="2 3">
    <name type="scientific">Strigamia maritima</name>
    <name type="common">European centipede</name>
    <name type="synonym">Geophilus maritimus</name>
    <dbReference type="NCBI Taxonomy" id="126957"/>
    <lineage>
        <taxon>Eukaryota</taxon>
        <taxon>Metazoa</taxon>
        <taxon>Ecdysozoa</taxon>
        <taxon>Arthropoda</taxon>
        <taxon>Myriapoda</taxon>
        <taxon>Chilopoda</taxon>
        <taxon>Pleurostigmophora</taxon>
        <taxon>Geophilomorpha</taxon>
        <taxon>Linotaeniidae</taxon>
        <taxon>Strigamia</taxon>
    </lineage>
</organism>
<keyword evidence="3" id="KW-1185">Reference proteome</keyword>
<feature type="region of interest" description="Disordered" evidence="1">
    <location>
        <begin position="72"/>
        <end position="126"/>
    </location>
</feature>
<reference evidence="2" key="2">
    <citation type="submission" date="2015-02" db="UniProtKB">
        <authorList>
            <consortium name="EnsemblMetazoa"/>
        </authorList>
    </citation>
    <scope>IDENTIFICATION</scope>
</reference>
<accession>T1JFD9</accession>
<evidence type="ECO:0000256" key="1">
    <source>
        <dbReference type="SAM" id="MobiDB-lite"/>
    </source>
</evidence>
<dbReference type="PANTHER" id="PTHR45786">
    <property type="entry name" value="DNA BINDING PROTEIN-LIKE"/>
    <property type="match status" value="1"/>
</dbReference>
<dbReference type="eggNOG" id="KOG0987">
    <property type="taxonomic scope" value="Eukaryota"/>
</dbReference>
<dbReference type="EMBL" id="JH432154">
    <property type="status" value="NOT_ANNOTATED_CDS"/>
    <property type="molecule type" value="Genomic_DNA"/>
</dbReference>
<protein>
    <recommendedName>
        <fullName evidence="4">Helitron helicase-like domain-containing protein</fullName>
    </recommendedName>
</protein>
<evidence type="ECO:0008006" key="4">
    <source>
        <dbReference type="Google" id="ProtNLM"/>
    </source>
</evidence>
<dbReference type="HOGENOM" id="CLU_589666_0_0_1"/>
<dbReference type="PhylomeDB" id="T1JFD9"/>
<proteinExistence type="predicted"/>
<evidence type="ECO:0000313" key="3">
    <source>
        <dbReference type="Proteomes" id="UP000014500"/>
    </source>
</evidence>